<feature type="transmembrane region" description="Helical" evidence="1">
    <location>
        <begin position="28"/>
        <end position="45"/>
    </location>
</feature>
<dbReference type="PIRSF" id="PIRSF002746">
    <property type="entry name" value="Gluconate_transporter"/>
    <property type="match status" value="1"/>
</dbReference>
<organism evidence="2 3">
    <name type="scientific">Rhodohalobacter mucosus</name>
    <dbReference type="NCBI Taxonomy" id="2079485"/>
    <lineage>
        <taxon>Bacteria</taxon>
        <taxon>Pseudomonadati</taxon>
        <taxon>Balneolota</taxon>
        <taxon>Balneolia</taxon>
        <taxon>Balneolales</taxon>
        <taxon>Balneolaceae</taxon>
        <taxon>Rhodohalobacter</taxon>
    </lineage>
</organism>
<evidence type="ECO:0000256" key="1">
    <source>
        <dbReference type="SAM" id="Phobius"/>
    </source>
</evidence>
<dbReference type="EMBL" id="QGGB01000003">
    <property type="protein sequence ID" value="PWN07542.1"/>
    <property type="molecule type" value="Genomic_DNA"/>
</dbReference>
<keyword evidence="3" id="KW-1185">Reference proteome</keyword>
<dbReference type="OrthoDB" id="9787129at2"/>
<dbReference type="PANTHER" id="PTHR30354">
    <property type="entry name" value="GNT FAMILY GLUCONATE TRANSPORTER"/>
    <property type="match status" value="1"/>
</dbReference>
<dbReference type="NCBIfam" id="TIGR00791">
    <property type="entry name" value="gntP"/>
    <property type="match status" value="1"/>
</dbReference>
<feature type="transmembrane region" description="Helical" evidence="1">
    <location>
        <begin position="427"/>
        <end position="451"/>
    </location>
</feature>
<protein>
    <submittedName>
        <fullName evidence="2">Gluconate transporter</fullName>
    </submittedName>
</protein>
<feature type="transmembrane region" description="Helical" evidence="1">
    <location>
        <begin position="7"/>
        <end position="22"/>
    </location>
</feature>
<name>A0A316TXU6_9BACT</name>
<feature type="transmembrane region" description="Helical" evidence="1">
    <location>
        <begin position="140"/>
        <end position="158"/>
    </location>
</feature>
<feature type="transmembrane region" description="Helical" evidence="1">
    <location>
        <begin position="229"/>
        <end position="249"/>
    </location>
</feature>
<dbReference type="GO" id="GO:0015128">
    <property type="term" value="F:gluconate transmembrane transporter activity"/>
    <property type="evidence" value="ECO:0007669"/>
    <property type="project" value="InterPro"/>
</dbReference>
<feature type="transmembrane region" description="Helical" evidence="1">
    <location>
        <begin position="391"/>
        <end position="415"/>
    </location>
</feature>
<accession>A0A316TXU6</accession>
<dbReference type="GO" id="GO:0005886">
    <property type="term" value="C:plasma membrane"/>
    <property type="evidence" value="ECO:0007669"/>
    <property type="project" value="TreeGrafter"/>
</dbReference>
<keyword evidence="1" id="KW-0472">Membrane</keyword>
<dbReference type="Proteomes" id="UP000245533">
    <property type="component" value="Unassembled WGS sequence"/>
</dbReference>
<evidence type="ECO:0000313" key="3">
    <source>
        <dbReference type="Proteomes" id="UP000245533"/>
    </source>
</evidence>
<feature type="transmembrane region" description="Helical" evidence="1">
    <location>
        <begin position="367"/>
        <end position="385"/>
    </location>
</feature>
<dbReference type="InterPro" id="IPR003474">
    <property type="entry name" value="Glcn_transporter"/>
</dbReference>
<dbReference type="Pfam" id="PF02447">
    <property type="entry name" value="GntP_permease"/>
    <property type="match status" value="1"/>
</dbReference>
<reference evidence="2 3" key="1">
    <citation type="submission" date="2018-05" db="EMBL/GenBank/DDBJ databases">
        <title>Rhodohalobacter halophilus gen. nov., sp. nov., a moderately halophilic member of the family Balneolaceae.</title>
        <authorList>
            <person name="Liu Z.-W."/>
        </authorList>
    </citation>
    <scope>NUCLEOTIDE SEQUENCE [LARGE SCALE GENOMIC DNA]</scope>
    <source>
        <strain evidence="2 3">8A47</strain>
    </source>
</reference>
<feature type="transmembrane region" description="Helical" evidence="1">
    <location>
        <begin position="343"/>
        <end position="360"/>
    </location>
</feature>
<proteinExistence type="predicted"/>
<gene>
    <name evidence="2" type="ORF">DDZ15_04615</name>
</gene>
<sequence length="452" mass="47715">MIDIQLIIAPLIGIVLLLYLVIRVKLNAFISLLIASVCTGLAAGMPPSTVIDSIQQGMGGTLGFVATVVGLGAIFGQILEHSGGAEAVARKMLKGFGRQNASWAMMITGFFVAIPVFFDVAFIILVPLIYALGRDTGKSLLYYGIPLLTGLAVTHTFIPPTPGPIAVADIIGADLGWVIFFGFIVGFPTAVVAGPLFGNYIGKKIDVRVPDYIKQELSEESDSDSLPPFSLLLAIISVPLLLILANTLTQTLVDQGTVQSSILTDLVMFIGHPFIALTIAVLIALYWLGIKRGTAKEQLSKITMESMKPAGIIILITGAGGVFKQVLIDSGVGDMLAATMQDLGLPVMLLAWLIAAAVRLTQGSATVAMITAAGIVSPILSGFAYGEPFKALLVLAIAAGATTFSHVNDSGFWLVNRYFGMSEKETLKSWSVMTAIISVSGLLLCLLIALFL</sequence>
<feature type="transmembrane region" description="Helical" evidence="1">
    <location>
        <begin position="269"/>
        <end position="289"/>
    </location>
</feature>
<feature type="transmembrane region" description="Helical" evidence="1">
    <location>
        <begin position="103"/>
        <end position="133"/>
    </location>
</feature>
<dbReference type="PANTHER" id="PTHR30354:SF25">
    <property type="entry name" value="INNER MEMBRANE PERMEASE YGBN"/>
    <property type="match status" value="1"/>
</dbReference>
<comment type="caution">
    <text evidence="2">The sequence shown here is derived from an EMBL/GenBank/DDBJ whole genome shotgun (WGS) entry which is preliminary data.</text>
</comment>
<keyword evidence="1" id="KW-0812">Transmembrane</keyword>
<keyword evidence="1" id="KW-1133">Transmembrane helix</keyword>
<feature type="transmembrane region" description="Helical" evidence="1">
    <location>
        <begin position="178"/>
        <end position="198"/>
    </location>
</feature>
<feature type="transmembrane region" description="Helical" evidence="1">
    <location>
        <begin position="310"/>
        <end position="328"/>
    </location>
</feature>
<dbReference type="AlphaFoldDB" id="A0A316TXU6"/>
<dbReference type="RefSeq" id="WP_109645354.1">
    <property type="nucleotide sequence ID" value="NZ_QGGB01000003.1"/>
</dbReference>
<evidence type="ECO:0000313" key="2">
    <source>
        <dbReference type="EMBL" id="PWN07542.1"/>
    </source>
</evidence>